<dbReference type="Pfam" id="PF00571">
    <property type="entry name" value="CBS"/>
    <property type="match status" value="2"/>
</dbReference>
<dbReference type="Pfam" id="PF00291">
    <property type="entry name" value="PALP"/>
    <property type="match status" value="2"/>
</dbReference>
<dbReference type="GO" id="GO:0030170">
    <property type="term" value="F:pyridoxal phosphate binding"/>
    <property type="evidence" value="ECO:0007669"/>
    <property type="project" value="UniProtKB-ARBA"/>
</dbReference>
<dbReference type="InterPro" id="IPR050214">
    <property type="entry name" value="Cys_Synth/Cystath_Beta-Synth"/>
</dbReference>
<evidence type="ECO:0000259" key="13">
    <source>
        <dbReference type="PROSITE" id="PS51371"/>
    </source>
</evidence>
<evidence type="ECO:0000256" key="1">
    <source>
        <dbReference type="ARBA" id="ARBA00001933"/>
    </source>
</evidence>
<dbReference type="Gene3D" id="3.10.580.10">
    <property type="entry name" value="CBS-domain"/>
    <property type="match status" value="2"/>
</dbReference>
<dbReference type="FunFam" id="3.40.50.1100:FF:000118">
    <property type="entry name" value="Related to CYS4-cystathionine beta-synthase"/>
    <property type="match status" value="1"/>
</dbReference>
<comment type="similarity">
    <text evidence="3">Belongs to the cysteine synthase/cystathionine beta-synthase family.</text>
</comment>
<comment type="catalytic activity">
    <reaction evidence="10">
        <text>L-homocysteine + L-serine = L,L-cystathionine + H2O</text>
        <dbReference type="Rhea" id="RHEA:10112"/>
        <dbReference type="ChEBI" id="CHEBI:15377"/>
        <dbReference type="ChEBI" id="CHEBI:33384"/>
        <dbReference type="ChEBI" id="CHEBI:58161"/>
        <dbReference type="ChEBI" id="CHEBI:58199"/>
        <dbReference type="EC" id="4.2.1.22"/>
    </reaction>
</comment>
<keyword evidence="8" id="KW-0198">Cysteine biosynthesis</keyword>
<comment type="cofactor">
    <cofactor evidence="1">
        <name>pyridoxal 5'-phosphate</name>
        <dbReference type="ChEBI" id="CHEBI:597326"/>
    </cofactor>
</comment>
<dbReference type="GO" id="GO:0004122">
    <property type="term" value="F:cystathionine beta-synthase activity"/>
    <property type="evidence" value="ECO:0007669"/>
    <property type="project" value="UniProtKB-EC"/>
</dbReference>
<name>A0A2H1WSU3_SPOFR</name>
<gene>
    <name evidence="14" type="ORF">SFRICE_004972</name>
</gene>
<evidence type="ECO:0000256" key="12">
    <source>
        <dbReference type="SAM" id="MobiDB-lite"/>
    </source>
</evidence>
<dbReference type="GO" id="GO:0006535">
    <property type="term" value="P:cysteine biosynthetic process from serine"/>
    <property type="evidence" value="ECO:0007669"/>
    <property type="project" value="InterPro"/>
</dbReference>
<evidence type="ECO:0000256" key="9">
    <source>
        <dbReference type="ARBA" id="ARBA00045425"/>
    </source>
</evidence>
<dbReference type="SUPFAM" id="SSF53686">
    <property type="entry name" value="Tryptophan synthase beta subunit-like PLP-dependent enzymes"/>
    <property type="match status" value="2"/>
</dbReference>
<evidence type="ECO:0000256" key="4">
    <source>
        <dbReference type="ARBA" id="ARBA00012041"/>
    </source>
</evidence>
<comment type="pathway">
    <text evidence="2">Amino-acid biosynthesis; L-cysteine biosynthesis; L-cysteine from L-homocysteine and L-serine: step 1/2.</text>
</comment>
<evidence type="ECO:0000256" key="2">
    <source>
        <dbReference type="ARBA" id="ARBA00005003"/>
    </source>
</evidence>
<dbReference type="FunFam" id="3.40.50.1100:FF:000006">
    <property type="entry name" value="Cysteine synthase"/>
    <property type="match status" value="1"/>
</dbReference>
<dbReference type="Gene3D" id="3.40.50.1100">
    <property type="match status" value="4"/>
</dbReference>
<dbReference type="InterPro" id="IPR001926">
    <property type="entry name" value="TrpB-like_PALP"/>
</dbReference>
<dbReference type="EC" id="4.2.1.22" evidence="4"/>
<dbReference type="FunFam" id="3.40.50.1100:FF:000003">
    <property type="entry name" value="Cystathionine beta-synthase"/>
    <property type="match status" value="1"/>
</dbReference>
<dbReference type="PANTHER" id="PTHR10314">
    <property type="entry name" value="CYSTATHIONINE BETA-SYNTHASE"/>
    <property type="match status" value="1"/>
</dbReference>
<accession>A0A2H1WSU3</accession>
<dbReference type="InterPro" id="IPR000644">
    <property type="entry name" value="CBS_dom"/>
</dbReference>
<dbReference type="AlphaFoldDB" id="A0A2H1WSU3"/>
<dbReference type="PROSITE" id="PS51371">
    <property type="entry name" value="CBS"/>
    <property type="match status" value="2"/>
</dbReference>
<dbReference type="PROSITE" id="PS00901">
    <property type="entry name" value="CYS_SYNTHASE"/>
    <property type="match status" value="1"/>
</dbReference>
<dbReference type="CDD" id="cd01561">
    <property type="entry name" value="CBS_like"/>
    <property type="match status" value="2"/>
</dbReference>
<dbReference type="InterPro" id="IPR036052">
    <property type="entry name" value="TrpB-like_PALP_sf"/>
</dbReference>
<proteinExistence type="inferred from homology"/>
<keyword evidence="7" id="KW-0663">Pyridoxal phosphate</keyword>
<evidence type="ECO:0000256" key="7">
    <source>
        <dbReference type="ARBA" id="ARBA00022898"/>
    </source>
</evidence>
<evidence type="ECO:0000256" key="3">
    <source>
        <dbReference type="ARBA" id="ARBA00007103"/>
    </source>
</evidence>
<organism evidence="14">
    <name type="scientific">Spodoptera frugiperda</name>
    <name type="common">Fall armyworm</name>
    <dbReference type="NCBI Taxonomy" id="7108"/>
    <lineage>
        <taxon>Eukaryota</taxon>
        <taxon>Metazoa</taxon>
        <taxon>Ecdysozoa</taxon>
        <taxon>Arthropoda</taxon>
        <taxon>Hexapoda</taxon>
        <taxon>Insecta</taxon>
        <taxon>Pterygota</taxon>
        <taxon>Neoptera</taxon>
        <taxon>Endopterygota</taxon>
        <taxon>Lepidoptera</taxon>
        <taxon>Glossata</taxon>
        <taxon>Ditrysia</taxon>
        <taxon>Noctuoidea</taxon>
        <taxon>Noctuidae</taxon>
        <taxon>Amphipyrinae</taxon>
        <taxon>Spodoptera</taxon>
    </lineage>
</organism>
<keyword evidence="5" id="KW-0028">Amino-acid biosynthesis</keyword>
<evidence type="ECO:0000256" key="6">
    <source>
        <dbReference type="ARBA" id="ARBA00022679"/>
    </source>
</evidence>
<keyword evidence="11" id="KW-0129">CBS domain</keyword>
<reference evidence="14" key="1">
    <citation type="submission" date="2016-07" db="EMBL/GenBank/DDBJ databases">
        <authorList>
            <person name="Bretaudeau A."/>
        </authorList>
    </citation>
    <scope>NUCLEOTIDE SEQUENCE</scope>
    <source>
        <strain evidence="14">Rice</strain>
        <tissue evidence="14">Whole body</tissue>
    </source>
</reference>
<feature type="region of interest" description="Disordered" evidence="12">
    <location>
        <begin position="1"/>
        <end position="30"/>
    </location>
</feature>
<evidence type="ECO:0000256" key="8">
    <source>
        <dbReference type="ARBA" id="ARBA00023192"/>
    </source>
</evidence>
<dbReference type="EMBL" id="ODYU01010411">
    <property type="protein sequence ID" value="SOQ55494.1"/>
    <property type="molecule type" value="Genomic_DNA"/>
</dbReference>
<dbReference type="InterPro" id="IPR046342">
    <property type="entry name" value="CBS_dom_sf"/>
</dbReference>
<evidence type="ECO:0000256" key="11">
    <source>
        <dbReference type="PROSITE-ProRule" id="PRU00703"/>
    </source>
</evidence>
<feature type="domain" description="CBS" evidence="13">
    <location>
        <begin position="368"/>
        <end position="424"/>
    </location>
</feature>
<evidence type="ECO:0000313" key="14">
    <source>
        <dbReference type="EMBL" id="SOQ55494.1"/>
    </source>
</evidence>
<keyword evidence="6" id="KW-0808">Transferase</keyword>
<dbReference type="SUPFAM" id="SSF54631">
    <property type="entry name" value="CBS-domain pair"/>
    <property type="match status" value="2"/>
</dbReference>
<comment type="function">
    <text evidence="9">Hydro-lyase catalyzing the first step of the transsulfuration pathway, where the hydroxyl group of L-serine is displaced by L-homocysteine in a beta-replacement reaction to form L-cystathionine, the precursor of L-cysteine. This catabolic route allows the elimination of L-methionine and the toxic metabolite L-homocysteine. Also involved in the production of hydrogen sulfide, a gasotransmitter with signaling and cytoprotective effects on neurons.</text>
</comment>
<evidence type="ECO:0000256" key="10">
    <source>
        <dbReference type="ARBA" id="ARBA00047490"/>
    </source>
</evidence>
<protein>
    <recommendedName>
        <fullName evidence="4">cystathionine beta-synthase</fullName>
        <ecNumber evidence="4">4.2.1.22</ecNumber>
    </recommendedName>
</protein>
<evidence type="ECO:0000256" key="5">
    <source>
        <dbReference type="ARBA" id="ARBA00022605"/>
    </source>
</evidence>
<feature type="domain" description="CBS" evidence="13">
    <location>
        <begin position="816"/>
        <end position="872"/>
    </location>
</feature>
<sequence>MVRNNLVSFRRREGGEKPNPAGDGDSSTKPAAACKAYNSVLELVGNTPLVKLNRLPTENGVHCDVYVKCEFMNPGGSIKDRIVLAMMNDARKEGVVTDQTEFVEATSGNTGIGLALNATLMGNKCTIVTTDKNSSEKVNTMRLLGADVIQTKNGAIETAIARRLKDENPDTVVILNQFDNEINPRSHYETTGEEIVAALGKVDFLVLGAGSGGTLSGVGSRLKEHNPECKVVAAEPHGSIMINKDGNPHPFLVEGIGGSEAPIVLDKSLVDHIEVVTDKESFLMARELSKKEGLLCGGSSGAAVCAAFKAAKSLNIGPGKSVVVILPDGIRNYMTKFVSDQWMEAHRFLEPPEHTMKWWTKPISELNLTRQYPKLPSNSTCQQVLEAMNETNANIAVIVDDNGHYVGAVSKNNLRYRATNPTKLPGQVSEEYDFQDVVTDHLDKHVFTLADNVESENTTIGLLSRVLDITPYVIIVAKDSDNSAFCTPTDVWKSNIQQHTGGYRTHAFDAKCEYINPGGSIKDRIAHTMIQEAEYEGKIHPGVTRLVEPTSGNTGIGVSLVAAVKGYKCTIVTPDKNSDEKMSTMNLLGAEIIQTPSNIHHQDPGSFMSVTRQILEEDPNAYSLDQYSNRYNPLTHHEHTAVEILDALENVDMFVMGSGTGGTVTGTGKKLKEKCPGCTIVTVDPAGSIIFEEGPQFPFFVEGIGGDFVPDVLDKHVIDKVIKPDDYDAFNMSRELIQKEGLLCGGSSGAITYAAIQAAKERKLGPDKIVVVILPDGIRNYMTKFVNDQWMEAHLFKPIPKRDFPWWTRCISNLNIIRTVPMIRDSSSCLEAITAMDTKHNIAFIVNEDGLLKGVISKDSLRAAATNPKCKTPLDFHDKAIKHVLKKHHKIIENKENATVGLAARILDIAPFVAVVEEYKNGNNNNPGLIPKGIITSEVVLDFVLKHQNNI</sequence>
<dbReference type="GO" id="GO:0016740">
    <property type="term" value="F:transferase activity"/>
    <property type="evidence" value="ECO:0007669"/>
    <property type="project" value="UniProtKB-KW"/>
</dbReference>
<dbReference type="InterPro" id="IPR001216">
    <property type="entry name" value="P-phosphate_BS"/>
</dbReference>